<dbReference type="RefSeq" id="XP_030847191.1">
    <property type="nucleotide sequence ID" value="XM_030991331.1"/>
</dbReference>
<accession>A0A7M7P7D1</accession>
<feature type="compositionally biased region" description="Polar residues" evidence="4">
    <location>
        <begin position="353"/>
        <end position="372"/>
    </location>
</feature>
<dbReference type="FunCoup" id="A0A7M7P7D1">
    <property type="interactions" value="417"/>
</dbReference>
<evidence type="ECO:0008006" key="7">
    <source>
        <dbReference type="Google" id="ProtNLM"/>
    </source>
</evidence>
<dbReference type="KEGG" id="spu:100887909"/>
<evidence type="ECO:0000256" key="3">
    <source>
        <dbReference type="SAM" id="Coils"/>
    </source>
</evidence>
<dbReference type="EnsemblMetazoa" id="XM_030991331">
    <property type="protein sequence ID" value="XP_030847191"/>
    <property type="gene ID" value="LOC100887909"/>
</dbReference>
<protein>
    <recommendedName>
        <fullName evidence="7">Cerebellar degeneration-related protein 2-like</fullName>
    </recommendedName>
</protein>
<evidence type="ECO:0000256" key="2">
    <source>
        <dbReference type="ARBA" id="ARBA00023054"/>
    </source>
</evidence>
<dbReference type="Proteomes" id="UP000007110">
    <property type="component" value="Unassembled WGS sequence"/>
</dbReference>
<evidence type="ECO:0000313" key="5">
    <source>
        <dbReference type="EnsemblMetazoa" id="XP_030847191"/>
    </source>
</evidence>
<name>A0A7M7P7D1_STRPU</name>
<dbReference type="InParanoid" id="A0A7M7P7D1"/>
<dbReference type="PANTHER" id="PTHR19232">
    <property type="entry name" value="CENTROCORTIN FAMILY MEMBER"/>
    <property type="match status" value="1"/>
</dbReference>
<feature type="region of interest" description="Disordered" evidence="4">
    <location>
        <begin position="253"/>
        <end position="273"/>
    </location>
</feature>
<proteinExistence type="inferred from homology"/>
<feature type="compositionally biased region" description="Low complexity" evidence="4">
    <location>
        <begin position="373"/>
        <end position="393"/>
    </location>
</feature>
<dbReference type="OMA" id="IKCLINT"/>
<comment type="similarity">
    <text evidence="1">Belongs to the CDR2 family.</text>
</comment>
<keyword evidence="2 3" id="KW-0175">Coiled coil</keyword>
<feature type="region of interest" description="Disordered" evidence="4">
    <location>
        <begin position="330"/>
        <end position="405"/>
    </location>
</feature>
<feature type="coiled-coil region" evidence="3">
    <location>
        <begin position="69"/>
        <end position="110"/>
    </location>
</feature>
<feature type="coiled-coil region" evidence="3">
    <location>
        <begin position="166"/>
        <end position="221"/>
    </location>
</feature>
<keyword evidence="6" id="KW-1185">Reference proteome</keyword>
<reference evidence="5" key="2">
    <citation type="submission" date="2021-01" db="UniProtKB">
        <authorList>
            <consortium name="EnsemblMetazoa"/>
        </authorList>
    </citation>
    <scope>IDENTIFICATION</scope>
</reference>
<organism evidence="5 6">
    <name type="scientific">Strongylocentrotus purpuratus</name>
    <name type="common">Purple sea urchin</name>
    <dbReference type="NCBI Taxonomy" id="7668"/>
    <lineage>
        <taxon>Eukaryota</taxon>
        <taxon>Metazoa</taxon>
        <taxon>Echinodermata</taxon>
        <taxon>Eleutherozoa</taxon>
        <taxon>Echinozoa</taxon>
        <taxon>Echinoidea</taxon>
        <taxon>Euechinoidea</taxon>
        <taxon>Echinacea</taxon>
        <taxon>Camarodonta</taxon>
        <taxon>Echinidea</taxon>
        <taxon>Strongylocentrotidae</taxon>
        <taxon>Strongylocentrotus</taxon>
    </lineage>
</organism>
<dbReference type="InterPro" id="IPR026079">
    <property type="entry name" value="CDR2"/>
</dbReference>
<evidence type="ECO:0000256" key="1">
    <source>
        <dbReference type="ARBA" id="ARBA00009019"/>
    </source>
</evidence>
<dbReference type="PANTHER" id="PTHR19232:SF7">
    <property type="entry name" value="CENTROCORTIN, ISOFORM A"/>
    <property type="match status" value="1"/>
</dbReference>
<evidence type="ECO:0000313" key="6">
    <source>
        <dbReference type="Proteomes" id="UP000007110"/>
    </source>
</evidence>
<dbReference type="AlphaFoldDB" id="A0A7M7P7D1"/>
<sequence>MNIDSLFVVISDLHLAAELGKTLLDRNKDLEASLLDTQQQNEEQVMQIVYLEKQLHILRDVTESKSHIYEQLDISSQELDAENQQLKHDLKTAQQRVLRMTETVENLELQVHDQGSTIEQLRTADRERLRERRRLERVHDAMVTNGWGGLPLRRAHSYDLGKPSVDSLYEEELSNLQLSNRNLKQELALKEQKKDELESELAVLVRENKAFENRNRELQVKSRMFEIKRDYRSLDNLNETVCKYCDSVMTLGSDEKSDDSEKMSESKNDRELKRCSSLDLRPIAEELSQEPKYPLPNHDLVQSDGVSLLGEIDAQYHNLMDKYTTLLTRSRSASFHESSSKPRTNSLRRKADSASSQDGGDLSSSPTKASSMSLPGSCPPSSTSSSTSSKQETPPCPVDNHFETGPPEYKALFKRIYEVLHRPLKKTKSKSKLEKS</sequence>
<evidence type="ECO:0000256" key="4">
    <source>
        <dbReference type="SAM" id="MobiDB-lite"/>
    </source>
</evidence>
<dbReference type="OrthoDB" id="10059415at2759"/>
<reference evidence="6" key="1">
    <citation type="submission" date="2015-02" db="EMBL/GenBank/DDBJ databases">
        <title>Genome sequencing for Strongylocentrotus purpuratus.</title>
        <authorList>
            <person name="Murali S."/>
            <person name="Liu Y."/>
            <person name="Vee V."/>
            <person name="English A."/>
            <person name="Wang M."/>
            <person name="Skinner E."/>
            <person name="Han Y."/>
            <person name="Muzny D.M."/>
            <person name="Worley K.C."/>
            <person name="Gibbs R.A."/>
        </authorList>
    </citation>
    <scope>NUCLEOTIDE SEQUENCE</scope>
</reference>
<dbReference type="GeneID" id="100887909"/>